<dbReference type="UniPathway" id="UPA00143"/>
<keyword evidence="5" id="KW-1185">Reference proteome</keyword>
<evidence type="ECO:0000313" key="5">
    <source>
        <dbReference type="Proteomes" id="UP000015105"/>
    </source>
</evidence>
<reference evidence="4" key="4">
    <citation type="submission" date="2019-03" db="UniProtKB">
        <authorList>
            <consortium name="EnsemblPlants"/>
        </authorList>
    </citation>
    <scope>IDENTIFICATION</scope>
</reference>
<dbReference type="Proteomes" id="UP000015105">
    <property type="component" value="Chromosome 5D"/>
</dbReference>
<evidence type="ECO:0000256" key="2">
    <source>
        <dbReference type="PROSITE-ProRule" id="PRU00982"/>
    </source>
</evidence>
<dbReference type="GO" id="GO:0016567">
    <property type="term" value="P:protein ubiquitination"/>
    <property type="evidence" value="ECO:0007669"/>
    <property type="project" value="UniProtKB-UniPathway"/>
</dbReference>
<dbReference type="PANTHER" id="PTHR32370">
    <property type="entry name" value="OS12G0117600 PROTEIN"/>
    <property type="match status" value="1"/>
</dbReference>
<protein>
    <recommendedName>
        <fullName evidence="3">NPH3 domain-containing protein</fullName>
    </recommendedName>
</protein>
<comment type="similarity">
    <text evidence="2">Belongs to the NPH3 family.</text>
</comment>
<sequence length="91" mass="9913">MIDQAHPSLMESECKKLCKLIDCQKLSQDASSHAAQNDRLPMQMVVRVLYFEQLRLKSSFSGGHSGGGGEYCSFSQRITMPISGSGVPSSC</sequence>
<feature type="domain" description="NPH3" evidence="3">
    <location>
        <begin position="1"/>
        <end position="55"/>
    </location>
</feature>
<dbReference type="InterPro" id="IPR027356">
    <property type="entry name" value="NPH3_dom"/>
</dbReference>
<dbReference type="InterPro" id="IPR043454">
    <property type="entry name" value="NPH3/RPT2-like"/>
</dbReference>
<reference evidence="5" key="2">
    <citation type="journal article" date="2017" name="Nat. Plants">
        <title>The Aegilops tauschii genome reveals multiple impacts of transposons.</title>
        <authorList>
            <person name="Zhao G."/>
            <person name="Zou C."/>
            <person name="Li K."/>
            <person name="Wang K."/>
            <person name="Li T."/>
            <person name="Gao L."/>
            <person name="Zhang X."/>
            <person name="Wang H."/>
            <person name="Yang Z."/>
            <person name="Liu X."/>
            <person name="Jiang W."/>
            <person name="Mao L."/>
            <person name="Kong X."/>
            <person name="Jiao Y."/>
            <person name="Jia J."/>
        </authorList>
    </citation>
    <scope>NUCLEOTIDE SEQUENCE [LARGE SCALE GENOMIC DNA]</scope>
    <source>
        <strain evidence="5">cv. AL8/78</strain>
    </source>
</reference>
<dbReference type="PROSITE" id="PS51649">
    <property type="entry name" value="NPH3"/>
    <property type="match status" value="1"/>
</dbReference>
<evidence type="ECO:0000256" key="1">
    <source>
        <dbReference type="ARBA" id="ARBA00022786"/>
    </source>
</evidence>
<accession>A0A453KD54</accession>
<dbReference type="Pfam" id="PF03000">
    <property type="entry name" value="NPH3"/>
    <property type="match status" value="1"/>
</dbReference>
<dbReference type="Gramene" id="AET5Gv20379100.7">
    <property type="protein sequence ID" value="AET5Gv20379100.7"/>
    <property type="gene ID" value="AET5Gv20379100"/>
</dbReference>
<organism evidence="4 5">
    <name type="scientific">Aegilops tauschii subsp. strangulata</name>
    <name type="common">Goatgrass</name>
    <dbReference type="NCBI Taxonomy" id="200361"/>
    <lineage>
        <taxon>Eukaryota</taxon>
        <taxon>Viridiplantae</taxon>
        <taxon>Streptophyta</taxon>
        <taxon>Embryophyta</taxon>
        <taxon>Tracheophyta</taxon>
        <taxon>Spermatophyta</taxon>
        <taxon>Magnoliopsida</taxon>
        <taxon>Liliopsida</taxon>
        <taxon>Poales</taxon>
        <taxon>Poaceae</taxon>
        <taxon>BOP clade</taxon>
        <taxon>Pooideae</taxon>
        <taxon>Triticodae</taxon>
        <taxon>Triticeae</taxon>
        <taxon>Triticinae</taxon>
        <taxon>Aegilops</taxon>
    </lineage>
</organism>
<reference evidence="4" key="5">
    <citation type="journal article" date="2021" name="G3 (Bethesda)">
        <title>Aegilops tauschii genome assembly Aet v5.0 features greater sequence contiguity and improved annotation.</title>
        <authorList>
            <person name="Wang L."/>
            <person name="Zhu T."/>
            <person name="Rodriguez J.C."/>
            <person name="Deal K.R."/>
            <person name="Dubcovsky J."/>
            <person name="McGuire P.E."/>
            <person name="Lux T."/>
            <person name="Spannagl M."/>
            <person name="Mayer K.F.X."/>
            <person name="Baldrich P."/>
            <person name="Meyers B.C."/>
            <person name="Huo N."/>
            <person name="Gu Y.Q."/>
            <person name="Zhou H."/>
            <person name="Devos K.M."/>
            <person name="Bennetzen J.L."/>
            <person name="Unver T."/>
            <person name="Budak H."/>
            <person name="Gulick P.J."/>
            <person name="Galiba G."/>
            <person name="Kalapos B."/>
            <person name="Nelson D.R."/>
            <person name="Li P."/>
            <person name="You F.M."/>
            <person name="Luo M.C."/>
            <person name="Dvorak J."/>
        </authorList>
    </citation>
    <scope>NUCLEOTIDE SEQUENCE [LARGE SCALE GENOMIC DNA]</scope>
    <source>
        <strain evidence="4">cv. AL8/78</strain>
    </source>
</reference>
<keyword evidence="1" id="KW-0833">Ubl conjugation pathway</keyword>
<dbReference type="AlphaFoldDB" id="A0A453KD54"/>
<dbReference type="EnsemblPlants" id="AET5Gv20379100.7">
    <property type="protein sequence ID" value="AET5Gv20379100.7"/>
    <property type="gene ID" value="AET5Gv20379100"/>
</dbReference>
<evidence type="ECO:0000259" key="3">
    <source>
        <dbReference type="PROSITE" id="PS51649"/>
    </source>
</evidence>
<proteinExistence type="inferred from homology"/>
<name>A0A453KD54_AEGTS</name>
<evidence type="ECO:0000313" key="4">
    <source>
        <dbReference type="EnsemblPlants" id="AET5Gv20379100.7"/>
    </source>
</evidence>
<reference evidence="4" key="3">
    <citation type="journal article" date="2017" name="Nature">
        <title>Genome sequence of the progenitor of the wheat D genome Aegilops tauschii.</title>
        <authorList>
            <person name="Luo M.C."/>
            <person name="Gu Y.Q."/>
            <person name="Puiu D."/>
            <person name="Wang H."/>
            <person name="Twardziok S.O."/>
            <person name="Deal K.R."/>
            <person name="Huo N."/>
            <person name="Zhu T."/>
            <person name="Wang L."/>
            <person name="Wang Y."/>
            <person name="McGuire P.E."/>
            <person name="Liu S."/>
            <person name="Long H."/>
            <person name="Ramasamy R.K."/>
            <person name="Rodriguez J.C."/>
            <person name="Van S.L."/>
            <person name="Yuan L."/>
            <person name="Wang Z."/>
            <person name="Xia Z."/>
            <person name="Xiao L."/>
            <person name="Anderson O.D."/>
            <person name="Ouyang S."/>
            <person name="Liang Y."/>
            <person name="Zimin A.V."/>
            <person name="Pertea G."/>
            <person name="Qi P."/>
            <person name="Bennetzen J.L."/>
            <person name="Dai X."/>
            <person name="Dawson M.W."/>
            <person name="Muller H.G."/>
            <person name="Kugler K."/>
            <person name="Rivarola-Duarte L."/>
            <person name="Spannagl M."/>
            <person name="Mayer K.F.X."/>
            <person name="Lu F.H."/>
            <person name="Bevan M.W."/>
            <person name="Leroy P."/>
            <person name="Li P."/>
            <person name="You F.M."/>
            <person name="Sun Q."/>
            <person name="Liu Z."/>
            <person name="Lyons E."/>
            <person name="Wicker T."/>
            <person name="Salzberg S.L."/>
            <person name="Devos K.M."/>
            <person name="Dvorak J."/>
        </authorList>
    </citation>
    <scope>NUCLEOTIDE SEQUENCE [LARGE SCALE GENOMIC DNA]</scope>
    <source>
        <strain evidence="4">cv. AL8/78</strain>
    </source>
</reference>
<reference evidence="5" key="1">
    <citation type="journal article" date="2014" name="Science">
        <title>Ancient hybridizations among the ancestral genomes of bread wheat.</title>
        <authorList>
            <consortium name="International Wheat Genome Sequencing Consortium,"/>
            <person name="Marcussen T."/>
            <person name="Sandve S.R."/>
            <person name="Heier L."/>
            <person name="Spannagl M."/>
            <person name="Pfeifer M."/>
            <person name="Jakobsen K.S."/>
            <person name="Wulff B.B."/>
            <person name="Steuernagel B."/>
            <person name="Mayer K.F."/>
            <person name="Olsen O.A."/>
        </authorList>
    </citation>
    <scope>NUCLEOTIDE SEQUENCE [LARGE SCALE GENOMIC DNA]</scope>
    <source>
        <strain evidence="5">cv. AL8/78</strain>
    </source>
</reference>